<sequence length="176" mass="20303">MQSSLRLVQPALVYQQAYLSFYEDWKSTGEDIVPWVVEREPYDFAGMLDFLYSQDVEDKIVDDTFVPHSTYWLLDHDNNKIIGAVNIRHRLNRKLFNCGGHVGYGIRPSERGKGYASILLALTLEIIKEMAIEKVLLVCDRGNHASEKTIIKNGGQFESEYTEDDGNVVRRFWIQL</sequence>
<dbReference type="InterPro" id="IPR000182">
    <property type="entry name" value="GNAT_dom"/>
</dbReference>
<dbReference type="Gene3D" id="3.40.630.30">
    <property type="match status" value="1"/>
</dbReference>
<dbReference type="GO" id="GO:0016747">
    <property type="term" value="F:acyltransferase activity, transferring groups other than amino-acyl groups"/>
    <property type="evidence" value="ECO:0007669"/>
    <property type="project" value="InterPro"/>
</dbReference>
<keyword evidence="3" id="KW-1185">Reference proteome</keyword>
<dbReference type="PANTHER" id="PTHR39173:SF1">
    <property type="entry name" value="ACETYLTRANSFERASE"/>
    <property type="match status" value="1"/>
</dbReference>
<dbReference type="CDD" id="cd04301">
    <property type="entry name" value="NAT_SF"/>
    <property type="match status" value="1"/>
</dbReference>
<evidence type="ECO:0000313" key="3">
    <source>
        <dbReference type="Proteomes" id="UP000276128"/>
    </source>
</evidence>
<organism evidence="2 3">
    <name type="scientific">Paenibacillus whitsoniae</name>
    <dbReference type="NCBI Taxonomy" id="2496558"/>
    <lineage>
        <taxon>Bacteria</taxon>
        <taxon>Bacillati</taxon>
        <taxon>Bacillota</taxon>
        <taxon>Bacilli</taxon>
        <taxon>Bacillales</taxon>
        <taxon>Paenibacillaceae</taxon>
        <taxon>Paenibacillus</taxon>
    </lineage>
</organism>
<dbReference type="SUPFAM" id="SSF55729">
    <property type="entry name" value="Acyl-CoA N-acyltransferases (Nat)"/>
    <property type="match status" value="1"/>
</dbReference>
<protein>
    <submittedName>
        <fullName evidence="2">GNAT family N-acetyltransferase</fullName>
    </submittedName>
</protein>
<dbReference type="RefSeq" id="WP_126144825.1">
    <property type="nucleotide sequence ID" value="NZ_RXHU01000118.1"/>
</dbReference>
<dbReference type="Pfam" id="PF13302">
    <property type="entry name" value="Acetyltransf_3"/>
    <property type="match status" value="1"/>
</dbReference>
<name>A0A3S0C4Q9_9BACL</name>
<evidence type="ECO:0000259" key="1">
    <source>
        <dbReference type="PROSITE" id="PS51186"/>
    </source>
</evidence>
<dbReference type="InterPro" id="IPR016181">
    <property type="entry name" value="Acyl_CoA_acyltransferase"/>
</dbReference>
<dbReference type="PROSITE" id="PS51186">
    <property type="entry name" value="GNAT"/>
    <property type="match status" value="1"/>
</dbReference>
<gene>
    <name evidence="2" type="ORF">EJQ19_29545</name>
</gene>
<dbReference type="AlphaFoldDB" id="A0A3S0C4Q9"/>
<reference evidence="2 3" key="1">
    <citation type="submission" date="2018-12" db="EMBL/GenBank/DDBJ databases">
        <title>Bacillus ochoae sp. nov., Paenibacillus whitsoniae sp. nov., Paenibacillus spiritus sp. nov. Isolated from the Mars Exploration Rover during spacecraft assembly.</title>
        <authorList>
            <person name="Seuylemezian A."/>
            <person name="Vaishampayan P."/>
        </authorList>
    </citation>
    <scope>NUCLEOTIDE SEQUENCE [LARGE SCALE GENOMIC DNA]</scope>
    <source>
        <strain evidence="2 3">MER 54</strain>
    </source>
</reference>
<keyword evidence="2" id="KW-0808">Transferase</keyword>
<comment type="caution">
    <text evidence="2">The sequence shown here is derived from an EMBL/GenBank/DDBJ whole genome shotgun (WGS) entry which is preliminary data.</text>
</comment>
<dbReference type="OrthoDB" id="9797989at2"/>
<dbReference type="EMBL" id="RXHU01000118">
    <property type="protein sequence ID" value="RTE02376.1"/>
    <property type="molecule type" value="Genomic_DNA"/>
</dbReference>
<feature type="domain" description="N-acetyltransferase" evidence="1">
    <location>
        <begin position="30"/>
        <end position="176"/>
    </location>
</feature>
<dbReference type="PANTHER" id="PTHR39173">
    <property type="entry name" value="ACETYLTRANSFERASE"/>
    <property type="match status" value="1"/>
</dbReference>
<dbReference type="Proteomes" id="UP000276128">
    <property type="component" value="Unassembled WGS sequence"/>
</dbReference>
<accession>A0A3S0C4Q9</accession>
<proteinExistence type="predicted"/>
<evidence type="ECO:0000313" key="2">
    <source>
        <dbReference type="EMBL" id="RTE02376.1"/>
    </source>
</evidence>